<sequence length="95" mass="10402">MRVRFSNLADAMVGLKEIEVKPGKKEEIFEQISKASGRKVRLDVNEDSAYLVVEQNGSVRKSWVIALLNGVNVVDLSPSSVWDGELVIFVPVSGG</sequence>
<evidence type="ECO:0000313" key="1">
    <source>
        <dbReference type="EMBL" id="AJC73550.1"/>
    </source>
</evidence>
<accession>A0A0X1KQS9</accession>
<protein>
    <recommendedName>
        <fullName evidence="3">Molybdenum cofactor biosynthesis protein MoaD</fullName>
    </recommendedName>
</protein>
<dbReference type="Proteomes" id="UP000077469">
    <property type="component" value="Chromosome"/>
</dbReference>
<organism evidence="1 2">
    <name type="scientific">Pseudothermotoga hypogea DSM 11164 = NBRC 106472</name>
    <dbReference type="NCBI Taxonomy" id="1123384"/>
    <lineage>
        <taxon>Bacteria</taxon>
        <taxon>Thermotogati</taxon>
        <taxon>Thermotogota</taxon>
        <taxon>Thermotogae</taxon>
        <taxon>Thermotogales</taxon>
        <taxon>Thermotogaceae</taxon>
        <taxon>Pseudothermotoga</taxon>
    </lineage>
</organism>
<name>A0A0X1KQS9_9THEM</name>
<evidence type="ECO:0008006" key="3">
    <source>
        <dbReference type="Google" id="ProtNLM"/>
    </source>
</evidence>
<dbReference type="RefSeq" id="WP_031504742.1">
    <property type="nucleotide sequence ID" value="NC_022795.1"/>
</dbReference>
<dbReference type="OrthoDB" id="47537at2"/>
<dbReference type="EMBL" id="CP007141">
    <property type="protein sequence ID" value="AJC73550.1"/>
    <property type="molecule type" value="Genomic_DNA"/>
</dbReference>
<evidence type="ECO:0000313" key="2">
    <source>
        <dbReference type="Proteomes" id="UP000077469"/>
    </source>
</evidence>
<keyword evidence="2" id="KW-1185">Reference proteome</keyword>
<dbReference type="PATRIC" id="fig|1123384.7.peg.835"/>
<dbReference type="AlphaFoldDB" id="A0A0X1KQS9"/>
<proteinExistence type="predicted"/>
<dbReference type="STRING" id="1123384.AJ81_04270"/>
<reference evidence="1 2" key="1">
    <citation type="submission" date="2014-01" db="EMBL/GenBank/DDBJ databases">
        <title>Genome sequencing of Thermotog hypogea.</title>
        <authorList>
            <person name="Zhang X."/>
            <person name="Alvare G."/>
            <person name="Fristensky B."/>
            <person name="Chen L."/>
            <person name="Suen T."/>
            <person name="Chen Q."/>
            <person name="Ma K."/>
        </authorList>
    </citation>
    <scope>NUCLEOTIDE SEQUENCE [LARGE SCALE GENOMIC DNA]</scope>
    <source>
        <strain evidence="1 2">DSM 11164</strain>
    </source>
</reference>
<dbReference type="PaxDb" id="1123384-AJ81_04270"/>
<dbReference type="KEGG" id="phy:AJ81_04270"/>
<gene>
    <name evidence="1" type="ORF">AJ81_04270</name>
</gene>